<evidence type="ECO:0000313" key="3">
    <source>
        <dbReference type="Proteomes" id="UP000018320"/>
    </source>
</evidence>
<accession>V6TM43</accession>
<dbReference type="EMBL" id="AHGT01000001">
    <property type="protein sequence ID" value="ESU39689.1"/>
    <property type="molecule type" value="Genomic_DNA"/>
</dbReference>
<dbReference type="AlphaFoldDB" id="V6TM43"/>
<evidence type="ECO:0000256" key="1">
    <source>
        <dbReference type="SAM" id="MobiDB-lite"/>
    </source>
</evidence>
<protein>
    <submittedName>
        <fullName evidence="2">Uncharacterized protein</fullName>
    </submittedName>
</protein>
<organism evidence="2 3">
    <name type="scientific">Giardia intestinalis</name>
    <name type="common">Giardia lamblia</name>
    <dbReference type="NCBI Taxonomy" id="5741"/>
    <lineage>
        <taxon>Eukaryota</taxon>
        <taxon>Metamonada</taxon>
        <taxon>Diplomonadida</taxon>
        <taxon>Hexamitidae</taxon>
        <taxon>Giardiinae</taxon>
        <taxon>Giardia</taxon>
    </lineage>
</organism>
<dbReference type="Proteomes" id="UP000018320">
    <property type="component" value="Unassembled WGS sequence"/>
</dbReference>
<sequence length="705" mass="79324">VSSRTKMRGLQFLERTPVFALNELQVAPWPVQLQVDGIKSHTYLPAGGVVKAVPTLVTEQVCEGSFFSNIDKNLFKMYNTIKATLTGHSSERLFKAALQSANPYAELFGTILRNKELSTFRFLELGLSCQLFAHLDRAMRSLLTPSEAGQYMWNFVAISPHLYMDGIRTYLETRIPDVPLSQVRSKIPLNYICIHSRKESPRCTYSKIPFKAIQGPSIDDFSQVEKLRGMIVSSTHSQGAHFLLLEYDPTIPGTELYSNYIQYSQLPYFIVSVLLAISPSTVKFGGSCVFKATDLWSPIHAELLHLCETCYEYVAVCKTATMRILDTERWVVLKGRNRNMYDIDYPSFISSIEKIINVTYPKTPKEPFTFCSSILGPFLQRSTHPIDIFNNTESSTSLAQYIFYNNNSVLTLQTSLYIQALLLHGINRKSYTGLIQFIKEYASVLTFSGVPAPAEPSRQKEVEAPVQSGEAEVVRKEEKATLDPSSHEQSCSSNDSSGMMAFSEGSDPDNNSLDTHKARISNDILVPPSTTEYADEGNASTVSAEALAMCERLNQHIGKHYTEVDIDALESYLMTHYSVRPRQVIPYQYYRDRMFGYFREIFTMKPDTRSIEYIIGKDSDHPGSGINWSKAELLYSSTAQLVEREQEMRKAEAEAKARESMRKKDGGAEIVKIGGLATINDAKEPAPSSAKEPERKQKTKKTNSK</sequence>
<feature type="non-terminal residue" evidence="2">
    <location>
        <position position="1"/>
    </location>
</feature>
<proteinExistence type="predicted"/>
<name>V6TM43_GIAIN</name>
<dbReference type="VEuPathDB" id="GiardiaDB:DHA2_13196"/>
<dbReference type="VEuPathDB" id="GiardiaDB:GL50803_0013196"/>
<evidence type="ECO:0000313" key="2">
    <source>
        <dbReference type="EMBL" id="ESU39689.1"/>
    </source>
</evidence>
<reference evidence="2 3" key="2">
    <citation type="journal article" date="2013" name="Genome Biol. Evol.">
        <title>Genome sequencing of Giardia lamblia genotypes A2 and B isolates (DH and GS) and comparative analysis with the genomes of genotypes A1 and E (WB and Pig).</title>
        <authorList>
            <person name="Adam R.D."/>
            <person name="Dahlstrom E.W."/>
            <person name="Martens C.A."/>
            <person name="Bruno D.P."/>
            <person name="Barbian K.D."/>
            <person name="Ricklefs S.M."/>
            <person name="Hernandez M.M."/>
            <person name="Narla N.P."/>
            <person name="Patel R.B."/>
            <person name="Porcella S.F."/>
            <person name="Nash T.E."/>
        </authorList>
    </citation>
    <scope>NUCLEOTIDE SEQUENCE [LARGE SCALE GENOMIC DNA]</scope>
    <source>
        <strain evidence="2 3">DH</strain>
    </source>
</reference>
<dbReference type="VEuPathDB" id="GiardiaDB:GL50581_569"/>
<reference evidence="3" key="1">
    <citation type="submission" date="2012-02" db="EMBL/GenBank/DDBJ databases">
        <title>Genome sequencing of Giardia lamblia Genotypes A2 and B isolates (DH and GS) and comparative analysis with the genomes of Genotypes A1 and E (WB and Pig).</title>
        <authorList>
            <person name="Adam R."/>
            <person name="Dahlstrom E."/>
            <person name="Martens C."/>
            <person name="Bruno D."/>
            <person name="Barbian K."/>
            <person name="Porcella S.F."/>
            <person name="Nash T."/>
        </authorList>
    </citation>
    <scope>NUCLEOTIDE SEQUENCE</scope>
    <source>
        <strain evidence="3">DH</strain>
    </source>
</reference>
<dbReference type="Gene3D" id="3.40.50.12760">
    <property type="match status" value="1"/>
</dbReference>
<dbReference type="VEuPathDB" id="GiardiaDB:QR46_4777"/>
<feature type="compositionally biased region" description="Basic and acidic residues" evidence="1">
    <location>
        <begin position="472"/>
        <end position="481"/>
    </location>
</feature>
<comment type="caution">
    <text evidence="2">The sequence shown here is derived from an EMBL/GenBank/DDBJ whole genome shotgun (WGS) entry which is preliminary data.</text>
</comment>
<gene>
    <name evidence="2" type="ORF">DHA2_13196</name>
</gene>
<feature type="region of interest" description="Disordered" evidence="1">
    <location>
        <begin position="453"/>
        <end position="510"/>
    </location>
</feature>
<feature type="compositionally biased region" description="Polar residues" evidence="1">
    <location>
        <begin position="483"/>
        <end position="497"/>
    </location>
</feature>
<feature type="region of interest" description="Disordered" evidence="1">
    <location>
        <begin position="676"/>
        <end position="705"/>
    </location>
</feature>